<evidence type="ECO:0000259" key="1">
    <source>
        <dbReference type="PROSITE" id="PS50943"/>
    </source>
</evidence>
<comment type="caution">
    <text evidence="2">The sequence shown here is derived from an EMBL/GenBank/DDBJ whole genome shotgun (WGS) entry which is preliminary data.</text>
</comment>
<evidence type="ECO:0000313" key="2">
    <source>
        <dbReference type="EMBL" id="NOU98435.1"/>
    </source>
</evidence>
<sequence>MRPKYGGQRPVSRKVTIGRCRIPEFLNARGWSQQDLVDRTGISKGTISAYCTEYRTRMHLLNAVLIADALGVEPRDLYEWVYVKAE</sequence>
<keyword evidence="3" id="KW-1185">Reference proteome</keyword>
<dbReference type="SUPFAM" id="SSF47413">
    <property type="entry name" value="lambda repressor-like DNA-binding domains"/>
    <property type="match status" value="1"/>
</dbReference>
<dbReference type="InterPro" id="IPR010982">
    <property type="entry name" value="Lambda_DNA-bd_dom_sf"/>
</dbReference>
<dbReference type="CDD" id="cd00093">
    <property type="entry name" value="HTH_XRE"/>
    <property type="match status" value="1"/>
</dbReference>
<dbReference type="Proteomes" id="UP000618579">
    <property type="component" value="Unassembled WGS sequence"/>
</dbReference>
<dbReference type="EMBL" id="WHNZ01000004">
    <property type="protein sequence ID" value="NOU98435.1"/>
    <property type="molecule type" value="Genomic_DNA"/>
</dbReference>
<dbReference type="Pfam" id="PF13443">
    <property type="entry name" value="HTH_26"/>
    <property type="match status" value="1"/>
</dbReference>
<organism evidence="2 3">
    <name type="scientific">Paenibacillus planticolens</name>
    <dbReference type="NCBI Taxonomy" id="2654976"/>
    <lineage>
        <taxon>Bacteria</taxon>
        <taxon>Bacillati</taxon>
        <taxon>Bacillota</taxon>
        <taxon>Bacilli</taxon>
        <taxon>Bacillales</taxon>
        <taxon>Paenibacillaceae</taxon>
        <taxon>Paenibacillus</taxon>
    </lineage>
</organism>
<evidence type="ECO:0000313" key="3">
    <source>
        <dbReference type="Proteomes" id="UP000618579"/>
    </source>
</evidence>
<reference evidence="2 3" key="1">
    <citation type="submission" date="2019-10" db="EMBL/GenBank/DDBJ databases">
        <title>Description of Paenibacillus pedi sp. nov.</title>
        <authorList>
            <person name="Carlier A."/>
            <person name="Qi S."/>
        </authorList>
    </citation>
    <scope>NUCLEOTIDE SEQUENCE [LARGE SCALE GENOMIC DNA]</scope>
    <source>
        <strain evidence="2 3">LMG 31457</strain>
    </source>
</reference>
<dbReference type="SMART" id="SM00530">
    <property type="entry name" value="HTH_XRE"/>
    <property type="match status" value="1"/>
</dbReference>
<name>A0ABX1ZEZ5_9BACL</name>
<accession>A0ABX1ZEZ5</accession>
<feature type="domain" description="HTH cro/C1-type" evidence="1">
    <location>
        <begin position="27"/>
        <end position="77"/>
    </location>
</feature>
<dbReference type="InterPro" id="IPR001387">
    <property type="entry name" value="Cro/C1-type_HTH"/>
</dbReference>
<dbReference type="Gene3D" id="1.10.260.40">
    <property type="entry name" value="lambda repressor-like DNA-binding domains"/>
    <property type="match status" value="1"/>
</dbReference>
<proteinExistence type="predicted"/>
<dbReference type="PROSITE" id="PS50943">
    <property type="entry name" value="HTH_CROC1"/>
    <property type="match status" value="1"/>
</dbReference>
<gene>
    <name evidence="2" type="ORF">GC097_00140</name>
</gene>
<protein>
    <submittedName>
        <fullName evidence="2">Helix-turn-helix domain-containing protein</fullName>
    </submittedName>
</protein>